<dbReference type="SMART" id="SM00925">
    <property type="entry name" value="MltA"/>
    <property type="match status" value="1"/>
</dbReference>
<name>A0A2N8L165_9BURK</name>
<dbReference type="SUPFAM" id="SSF50685">
    <property type="entry name" value="Barwin-like endoglucanases"/>
    <property type="match status" value="1"/>
</dbReference>
<dbReference type="Pfam" id="PF03562">
    <property type="entry name" value="MltA"/>
    <property type="match status" value="1"/>
</dbReference>
<keyword evidence="4" id="KW-0961">Cell wall biogenesis/degradation</keyword>
<dbReference type="Proteomes" id="UP000235916">
    <property type="component" value="Unassembled WGS sequence"/>
</dbReference>
<dbReference type="GO" id="GO:0019867">
    <property type="term" value="C:outer membrane"/>
    <property type="evidence" value="ECO:0007669"/>
    <property type="project" value="InterPro"/>
</dbReference>
<evidence type="ECO:0000256" key="4">
    <source>
        <dbReference type="ARBA" id="ARBA00023316"/>
    </source>
</evidence>
<dbReference type="EC" id="4.2.2.n1" evidence="2"/>
<dbReference type="InterPro" id="IPR005300">
    <property type="entry name" value="MltA_B"/>
</dbReference>
<keyword evidence="3" id="KW-0456">Lyase</keyword>
<protein>
    <recommendedName>
        <fullName evidence="2">peptidoglycan lytic exotransglycosylase</fullName>
        <ecNumber evidence="2">4.2.2.n1</ecNumber>
    </recommendedName>
    <alternativeName>
        <fullName evidence="5">Murein hydrolase A</fullName>
    </alternativeName>
</protein>
<dbReference type="GO" id="GO:0008933">
    <property type="term" value="F:peptidoglycan lytic transglycosylase activity"/>
    <property type="evidence" value="ECO:0007669"/>
    <property type="project" value="TreeGrafter"/>
</dbReference>
<dbReference type="Pfam" id="PF06725">
    <property type="entry name" value="3D"/>
    <property type="match status" value="1"/>
</dbReference>
<evidence type="ECO:0000256" key="2">
    <source>
        <dbReference type="ARBA" id="ARBA00012587"/>
    </source>
</evidence>
<reference evidence="8 9" key="1">
    <citation type="submission" date="2018-01" db="EMBL/GenBank/DDBJ databases">
        <title>Draft genome sequence of Paucibacter aquatile CR182 isolated from freshwater of the Nakdong River.</title>
        <authorList>
            <person name="Choi A."/>
            <person name="Chung E.J."/>
        </authorList>
    </citation>
    <scope>NUCLEOTIDE SEQUENCE [LARGE SCALE GENOMIC DNA]</scope>
    <source>
        <strain evidence="8 9">CR182</strain>
    </source>
</reference>
<organism evidence="8 9">
    <name type="scientific">Kinneretia aquatilis</name>
    <dbReference type="NCBI Taxonomy" id="2070761"/>
    <lineage>
        <taxon>Bacteria</taxon>
        <taxon>Pseudomonadati</taxon>
        <taxon>Pseudomonadota</taxon>
        <taxon>Betaproteobacteria</taxon>
        <taxon>Burkholderiales</taxon>
        <taxon>Sphaerotilaceae</taxon>
        <taxon>Roseateles</taxon>
    </lineage>
</organism>
<dbReference type="Gene3D" id="2.40.40.10">
    <property type="entry name" value="RlpA-like domain"/>
    <property type="match status" value="2"/>
</dbReference>
<evidence type="ECO:0000256" key="6">
    <source>
        <dbReference type="SAM" id="MobiDB-lite"/>
    </source>
</evidence>
<evidence type="ECO:0000259" key="7">
    <source>
        <dbReference type="SMART" id="SM00925"/>
    </source>
</evidence>
<feature type="region of interest" description="Disordered" evidence="6">
    <location>
        <begin position="56"/>
        <end position="84"/>
    </location>
</feature>
<comment type="catalytic activity">
    <reaction evidence="1">
        <text>Exolytic cleavage of the (1-&gt;4)-beta-glycosidic linkage between N-acetylmuramic acid (MurNAc) and N-acetylglucosamine (GlcNAc) residues in peptidoglycan, from either the reducing or the non-reducing ends of the peptidoglycan chains, with concomitant formation of a 1,6-anhydrobond in the MurNAc residue.</text>
        <dbReference type="EC" id="4.2.2.n1"/>
    </reaction>
</comment>
<dbReference type="PIRSF" id="PIRSF019422">
    <property type="entry name" value="MltA"/>
    <property type="match status" value="1"/>
</dbReference>
<evidence type="ECO:0000256" key="5">
    <source>
        <dbReference type="ARBA" id="ARBA00030918"/>
    </source>
</evidence>
<dbReference type="GO" id="GO:0004553">
    <property type="term" value="F:hydrolase activity, hydrolyzing O-glycosyl compounds"/>
    <property type="evidence" value="ECO:0007669"/>
    <property type="project" value="InterPro"/>
</dbReference>
<feature type="domain" description="Lytic transglycosylase MltA" evidence="7">
    <location>
        <begin position="178"/>
        <end position="319"/>
    </location>
</feature>
<dbReference type="CDD" id="cd14485">
    <property type="entry name" value="mltA_like_LT_A"/>
    <property type="match status" value="1"/>
</dbReference>
<dbReference type="InterPro" id="IPR036908">
    <property type="entry name" value="RlpA-like_sf"/>
</dbReference>
<dbReference type="GO" id="GO:0071555">
    <property type="term" value="P:cell wall organization"/>
    <property type="evidence" value="ECO:0007669"/>
    <property type="project" value="UniProtKB-KW"/>
</dbReference>
<dbReference type="InterPro" id="IPR010611">
    <property type="entry name" value="3D_dom"/>
</dbReference>
<dbReference type="InterPro" id="IPR026044">
    <property type="entry name" value="MltA"/>
</dbReference>
<gene>
    <name evidence="8" type="ORF">C1O66_19215</name>
</gene>
<feature type="region of interest" description="Disordered" evidence="6">
    <location>
        <begin position="1"/>
        <end position="20"/>
    </location>
</feature>
<dbReference type="OrthoDB" id="9783686at2"/>
<dbReference type="PANTHER" id="PTHR30124:SF0">
    <property type="entry name" value="MEMBRANE-BOUND LYTIC MUREIN TRANSGLYCOSYLASE A"/>
    <property type="match status" value="1"/>
</dbReference>
<dbReference type="PANTHER" id="PTHR30124">
    <property type="entry name" value="MEMBRANE-BOUND LYTIC MUREIN TRANSGLYCOSYLASE A"/>
    <property type="match status" value="1"/>
</dbReference>
<evidence type="ECO:0000313" key="9">
    <source>
        <dbReference type="Proteomes" id="UP000235916"/>
    </source>
</evidence>
<dbReference type="Gene3D" id="2.40.240.50">
    <property type="entry name" value="Barwin-like endoglucanases"/>
    <property type="match status" value="2"/>
</dbReference>
<dbReference type="GO" id="GO:0009254">
    <property type="term" value="P:peptidoglycan turnover"/>
    <property type="evidence" value="ECO:0007669"/>
    <property type="project" value="InterPro"/>
</dbReference>
<sequence>MVHQMMNTNSAKAPKASSKINPMASASNAWCERLQQGTAAAILGLLAACSSTPLPPATPPVPGSKTSAPSDPSGASSASSPERARLVLQRERSRWVAVDWSELPGWGEDRAAELWPALLQGCARPAAGWAELCARAALASPGDDHEVTLWLMQHLQAFRVESPEGETQGLLTGYFEPMLDATRKPLGGYQVPVHAAPPDLQQRRPYFSRQQLEGEQRQRLRGLELAYLDDPLDLLVLQIQGSGRLRVKSHLNDENGSWVRLAFAGHNDHPYQSIGKLLIERGELRPGEASWPAIRDWLRRNPQQAREVLWSNPRYVFFREEPLADPNIGPRGAQGVPLTPGRSVAVDRGSIPYGTALWLEAGDPLQSGNSPLRRLVMAQDTGSAITGAVRADFFWGWGRDAEAQAGRMKQPLRLWALWPRRSLGP</sequence>
<accession>A0A2N8L165</accession>
<proteinExistence type="predicted"/>
<evidence type="ECO:0000313" key="8">
    <source>
        <dbReference type="EMBL" id="PND39453.1"/>
    </source>
</evidence>
<feature type="compositionally biased region" description="Low complexity" evidence="6">
    <location>
        <begin position="63"/>
        <end position="81"/>
    </location>
</feature>
<comment type="caution">
    <text evidence="8">The sequence shown here is derived from an EMBL/GenBank/DDBJ whole genome shotgun (WGS) entry which is preliminary data.</text>
</comment>
<feature type="compositionally biased region" description="Polar residues" evidence="6">
    <location>
        <begin position="1"/>
        <end position="11"/>
    </location>
</feature>
<dbReference type="EMBL" id="POSP01000003">
    <property type="protein sequence ID" value="PND39453.1"/>
    <property type="molecule type" value="Genomic_DNA"/>
</dbReference>
<evidence type="ECO:0000256" key="3">
    <source>
        <dbReference type="ARBA" id="ARBA00023239"/>
    </source>
</evidence>
<dbReference type="AlphaFoldDB" id="A0A2N8L165"/>
<dbReference type="CDD" id="cd14668">
    <property type="entry name" value="mlta_B"/>
    <property type="match status" value="1"/>
</dbReference>
<keyword evidence="9" id="KW-1185">Reference proteome</keyword>
<dbReference type="GO" id="GO:0009253">
    <property type="term" value="P:peptidoglycan catabolic process"/>
    <property type="evidence" value="ECO:0007669"/>
    <property type="project" value="TreeGrafter"/>
</dbReference>
<evidence type="ECO:0000256" key="1">
    <source>
        <dbReference type="ARBA" id="ARBA00001420"/>
    </source>
</evidence>